<reference evidence="7" key="2">
    <citation type="submission" date="2020-11" db="EMBL/GenBank/DDBJ databases">
        <authorList>
            <person name="Cecchin M."/>
            <person name="Marcolungo L."/>
            <person name="Rossato M."/>
            <person name="Girolomoni L."/>
            <person name="Cosentino E."/>
            <person name="Cuine S."/>
            <person name="Li-Beisson Y."/>
            <person name="Delledonne M."/>
            <person name="Ballottari M."/>
        </authorList>
    </citation>
    <scope>NUCLEOTIDE SEQUENCE</scope>
    <source>
        <strain evidence="7">211/11P</strain>
        <tissue evidence="7">Whole cell</tissue>
    </source>
</reference>
<evidence type="ECO:0000313" key="8">
    <source>
        <dbReference type="Proteomes" id="UP001055712"/>
    </source>
</evidence>
<dbReference type="GO" id="GO:0005829">
    <property type="term" value="C:cytosol"/>
    <property type="evidence" value="ECO:0007669"/>
    <property type="project" value="TreeGrafter"/>
</dbReference>
<evidence type="ECO:0000256" key="4">
    <source>
        <dbReference type="PROSITE-ProRule" id="PRU00723"/>
    </source>
</evidence>
<dbReference type="Pfam" id="PF16543">
    <property type="entry name" value="DFRP_C"/>
    <property type="match status" value="1"/>
</dbReference>
<evidence type="ECO:0000259" key="6">
    <source>
        <dbReference type="PROSITE" id="PS50103"/>
    </source>
</evidence>
<accession>A0A9D4THV1</accession>
<gene>
    <name evidence="7" type="ORF">D9Q98_007964</name>
</gene>
<evidence type="ECO:0000313" key="7">
    <source>
        <dbReference type="EMBL" id="KAI3425996.1"/>
    </source>
</evidence>
<dbReference type="InterPro" id="IPR032378">
    <property type="entry name" value="ZC3H15/TMA46_C"/>
</dbReference>
<protein>
    <recommendedName>
        <fullName evidence="6">C3H1-type domain-containing protein</fullName>
    </recommendedName>
</protein>
<feature type="compositionally biased region" description="Low complexity" evidence="5">
    <location>
        <begin position="1"/>
        <end position="10"/>
    </location>
</feature>
<dbReference type="PROSITE" id="PS50103">
    <property type="entry name" value="ZF_C3H1"/>
    <property type="match status" value="2"/>
</dbReference>
<dbReference type="AlphaFoldDB" id="A0A9D4THV1"/>
<dbReference type="OrthoDB" id="278280at2759"/>
<reference evidence="7" key="1">
    <citation type="journal article" date="2019" name="Plant J.">
        <title>Chlorella vulgaris genome assembly and annotation reveals the molecular basis for metabolic acclimation to high light conditions.</title>
        <authorList>
            <person name="Cecchin M."/>
            <person name="Marcolungo L."/>
            <person name="Rossato M."/>
            <person name="Girolomoni L."/>
            <person name="Cosentino E."/>
            <person name="Cuine S."/>
            <person name="Li-Beisson Y."/>
            <person name="Delledonne M."/>
            <person name="Ballottari M."/>
        </authorList>
    </citation>
    <scope>NUCLEOTIDE SEQUENCE</scope>
    <source>
        <strain evidence="7">211/11P</strain>
    </source>
</reference>
<evidence type="ECO:0000256" key="2">
    <source>
        <dbReference type="ARBA" id="ARBA00022771"/>
    </source>
</evidence>
<dbReference type="SMART" id="SM00356">
    <property type="entry name" value="ZnF_C3H1"/>
    <property type="match status" value="2"/>
</dbReference>
<feature type="compositionally biased region" description="Low complexity" evidence="5">
    <location>
        <begin position="323"/>
        <end position="346"/>
    </location>
</feature>
<dbReference type="PANTHER" id="PTHR12681:SF0">
    <property type="entry name" value="ZINC FINGER CCCH DOMAIN-CONTAINING PROTEIN 15"/>
    <property type="match status" value="1"/>
</dbReference>
<evidence type="ECO:0000256" key="1">
    <source>
        <dbReference type="ARBA" id="ARBA00022723"/>
    </source>
</evidence>
<name>A0A9D4THV1_CHLVU</name>
<keyword evidence="8" id="KW-1185">Reference proteome</keyword>
<keyword evidence="1 4" id="KW-0479">Metal-binding</keyword>
<dbReference type="GO" id="GO:0003729">
    <property type="term" value="F:mRNA binding"/>
    <property type="evidence" value="ECO:0007669"/>
    <property type="project" value="TreeGrafter"/>
</dbReference>
<sequence length="396" mass="43584">MPPKKAAAAQAEKKKAVEDKTFGLKNKSKSAKVQKYVQQVQKSAQGPVNARAEPTRKDKKRAEEERAKELAELFALTIKQPKVPPGVDPKTMVCEYFRHGQCTKGFKCKFSHDLALERKTAKADLFQDRRDGEGEDEGMEDWDQEMLEKAIAQKHGNDNQPTQIICKFFLEAVEKKQYGWFWQCPNGKDCKYRHALPPGYVLKSQMKELLELEAANRVTVEEEIEEERAKVDAKTPVTEESFALWVKAKQAAKAAREEEGEEERKKKGGLTGREIFLEEGFVAEDDLGASDAIVREGDEEGAIRRMEQQANDSLREAQAVSRAAGAAPSQPSSSGGAAGAGKQPGSSSGGGGGGAPAPKLDLSAQEADELFGDDDDDDEDELLQELEQDLQKKAAL</sequence>
<feature type="zinc finger region" description="C3H1-type" evidence="4">
    <location>
        <begin position="160"/>
        <end position="197"/>
    </location>
</feature>
<feature type="compositionally biased region" description="Acidic residues" evidence="5">
    <location>
        <begin position="366"/>
        <end position="381"/>
    </location>
</feature>
<feature type="region of interest" description="Disordered" evidence="5">
    <location>
        <begin position="307"/>
        <end position="381"/>
    </location>
</feature>
<feature type="region of interest" description="Disordered" evidence="5">
    <location>
        <begin position="36"/>
        <end position="66"/>
    </location>
</feature>
<evidence type="ECO:0000256" key="5">
    <source>
        <dbReference type="SAM" id="MobiDB-lite"/>
    </source>
</evidence>
<dbReference type="InterPro" id="IPR000571">
    <property type="entry name" value="Znf_CCCH"/>
</dbReference>
<feature type="domain" description="C3H1-type" evidence="6">
    <location>
        <begin position="160"/>
        <end position="197"/>
    </location>
</feature>
<feature type="domain" description="C3H1-type" evidence="6">
    <location>
        <begin position="88"/>
        <end position="115"/>
    </location>
</feature>
<dbReference type="Proteomes" id="UP001055712">
    <property type="component" value="Unassembled WGS sequence"/>
</dbReference>
<dbReference type="Gene3D" id="6.20.400.10">
    <property type="match status" value="1"/>
</dbReference>
<feature type="zinc finger region" description="C3H1-type" evidence="4">
    <location>
        <begin position="88"/>
        <end position="115"/>
    </location>
</feature>
<dbReference type="Gene3D" id="4.10.1000.10">
    <property type="entry name" value="Zinc finger, CCCH-type"/>
    <property type="match status" value="1"/>
</dbReference>
<keyword evidence="2 4" id="KW-0863">Zinc-finger</keyword>
<proteinExistence type="predicted"/>
<dbReference type="SUPFAM" id="SSF90229">
    <property type="entry name" value="CCCH zinc finger"/>
    <property type="match status" value="1"/>
</dbReference>
<dbReference type="GO" id="GO:0002181">
    <property type="term" value="P:cytoplasmic translation"/>
    <property type="evidence" value="ECO:0007669"/>
    <property type="project" value="TreeGrafter"/>
</dbReference>
<organism evidence="7 8">
    <name type="scientific">Chlorella vulgaris</name>
    <name type="common">Green alga</name>
    <dbReference type="NCBI Taxonomy" id="3077"/>
    <lineage>
        <taxon>Eukaryota</taxon>
        <taxon>Viridiplantae</taxon>
        <taxon>Chlorophyta</taxon>
        <taxon>core chlorophytes</taxon>
        <taxon>Trebouxiophyceae</taxon>
        <taxon>Chlorellales</taxon>
        <taxon>Chlorellaceae</taxon>
        <taxon>Chlorella clade</taxon>
        <taxon>Chlorella</taxon>
    </lineage>
</organism>
<feature type="compositionally biased region" description="Basic and acidic residues" evidence="5">
    <location>
        <begin position="53"/>
        <end position="66"/>
    </location>
</feature>
<dbReference type="PANTHER" id="PTHR12681">
    <property type="entry name" value="ZINC FINGER-CONTAINING PROTEIN P48ZNF"/>
    <property type="match status" value="1"/>
</dbReference>
<evidence type="ECO:0000256" key="3">
    <source>
        <dbReference type="ARBA" id="ARBA00022833"/>
    </source>
</evidence>
<dbReference type="InterPro" id="IPR036855">
    <property type="entry name" value="Znf_CCCH_sf"/>
</dbReference>
<keyword evidence="3 4" id="KW-0862">Zinc</keyword>
<dbReference type="EMBL" id="SIDB01000011">
    <property type="protein sequence ID" value="KAI3425996.1"/>
    <property type="molecule type" value="Genomic_DNA"/>
</dbReference>
<comment type="caution">
    <text evidence="7">The sequence shown here is derived from an EMBL/GenBank/DDBJ whole genome shotgun (WGS) entry which is preliminary data.</text>
</comment>
<feature type="compositionally biased region" description="Basic and acidic residues" evidence="5">
    <location>
        <begin position="11"/>
        <end position="22"/>
    </location>
</feature>
<dbReference type="GO" id="GO:0008270">
    <property type="term" value="F:zinc ion binding"/>
    <property type="evidence" value="ECO:0007669"/>
    <property type="project" value="UniProtKB-KW"/>
</dbReference>
<feature type="compositionally biased region" description="Low complexity" evidence="5">
    <location>
        <begin position="36"/>
        <end position="45"/>
    </location>
</feature>
<feature type="region of interest" description="Disordered" evidence="5">
    <location>
        <begin position="1"/>
        <end position="23"/>
    </location>
</feature>